<dbReference type="RefSeq" id="WP_267311302.1">
    <property type="nucleotide sequence ID" value="NZ_JABXXV010000011.1"/>
</dbReference>
<dbReference type="PANTHER" id="PTHR30486:SF6">
    <property type="entry name" value="TYPE IV PILUS RETRACTATION ATPASE PILT"/>
    <property type="match status" value="1"/>
</dbReference>
<evidence type="ECO:0000313" key="4">
    <source>
        <dbReference type="Proteomes" id="UP001516351"/>
    </source>
</evidence>
<evidence type="ECO:0000259" key="2">
    <source>
        <dbReference type="Pfam" id="PF00437"/>
    </source>
</evidence>
<dbReference type="PANTHER" id="PTHR30486">
    <property type="entry name" value="TWITCHING MOTILITY PROTEIN PILT"/>
    <property type="match status" value="1"/>
</dbReference>
<dbReference type="InterPro" id="IPR014149">
    <property type="entry name" value="Conjug-transfer_TrbB"/>
</dbReference>
<gene>
    <name evidence="3" type="primary">trbB</name>
    <name evidence="3" type="ORF">HW542_15460</name>
</gene>
<evidence type="ECO:0000256" key="1">
    <source>
        <dbReference type="ARBA" id="ARBA00006611"/>
    </source>
</evidence>
<name>A0ABX2PAJ3_9PROT</name>
<dbReference type="InterPro" id="IPR001482">
    <property type="entry name" value="T2SS/T4SS_dom"/>
</dbReference>
<dbReference type="InterPro" id="IPR050921">
    <property type="entry name" value="T4SS_GSP_E_ATPase"/>
</dbReference>
<dbReference type="EMBL" id="JABXXV010000011">
    <property type="protein sequence ID" value="NVN48197.1"/>
    <property type="molecule type" value="Genomic_DNA"/>
</dbReference>
<organism evidence="3 4">
    <name type="scientific">Asaia spathodeae</name>
    <dbReference type="NCBI Taxonomy" id="657016"/>
    <lineage>
        <taxon>Bacteria</taxon>
        <taxon>Pseudomonadati</taxon>
        <taxon>Pseudomonadota</taxon>
        <taxon>Alphaproteobacteria</taxon>
        <taxon>Acetobacterales</taxon>
        <taxon>Acetobacteraceae</taxon>
        <taxon>Asaia</taxon>
    </lineage>
</organism>
<dbReference type="NCBIfam" id="TIGR02782">
    <property type="entry name" value="TrbB_P"/>
    <property type="match status" value="1"/>
</dbReference>
<reference evidence="3 4" key="1">
    <citation type="submission" date="2020-06" db="EMBL/GenBank/DDBJ databases">
        <title>Synonyms of Asaia species.</title>
        <authorList>
            <person name="Sombolestani A."/>
        </authorList>
    </citation>
    <scope>NUCLEOTIDE SEQUENCE [LARGE SCALE GENOMIC DNA]</scope>
    <source>
        <strain evidence="3 4">LMG 27047</strain>
    </source>
</reference>
<dbReference type="Proteomes" id="UP001516351">
    <property type="component" value="Unassembled WGS sequence"/>
</dbReference>
<sequence>MKSAQTPTDLKDERIIEMIRNGFGATVCTLLQETEVTEIMLNDDGELWVERLGHPMERVGTLAANKALAAINTVASFRKKCIDEKNPVLETIMPLDGTSRFEALIPPIVKAPVFSIRRHCSKIVTFDEYVASGVISGWDRDTICERILKSDNILVSGGTGSGKTTLLNTLLAYAAHSFPNRRRVVMEDTPELKRPAANCVMLRTSEVVDMLGLLRATMRLRPDAIDAGEVRDAAAHSLLKAWTTGHPGGFGTIHAKEGELSGLWRLEQLVLESVALPMQPLIADAVGLLVNIQRTQKGRAITGIISVDGFKNGEYQIRSLHKKERD</sequence>
<accession>A0ABX2PAJ3</accession>
<protein>
    <submittedName>
        <fullName evidence="3">P-type conjugative transfer ATPase TrbB</fullName>
    </submittedName>
</protein>
<dbReference type="CDD" id="cd01130">
    <property type="entry name" value="VirB11-like_ATPase"/>
    <property type="match status" value="1"/>
</dbReference>
<dbReference type="Pfam" id="PF00437">
    <property type="entry name" value="T2SSE"/>
    <property type="match status" value="1"/>
</dbReference>
<dbReference type="SUPFAM" id="SSF52540">
    <property type="entry name" value="P-loop containing nucleoside triphosphate hydrolases"/>
    <property type="match status" value="1"/>
</dbReference>
<dbReference type="Gene3D" id="3.40.50.300">
    <property type="entry name" value="P-loop containing nucleotide triphosphate hydrolases"/>
    <property type="match status" value="1"/>
</dbReference>
<dbReference type="Gene3D" id="3.30.450.90">
    <property type="match status" value="1"/>
</dbReference>
<evidence type="ECO:0000313" key="3">
    <source>
        <dbReference type="EMBL" id="NVN48197.1"/>
    </source>
</evidence>
<comment type="similarity">
    <text evidence="1">Belongs to the GSP E family.</text>
</comment>
<feature type="domain" description="Bacterial type II secretion system protein E" evidence="2">
    <location>
        <begin position="33"/>
        <end position="285"/>
    </location>
</feature>
<dbReference type="InterPro" id="IPR027417">
    <property type="entry name" value="P-loop_NTPase"/>
</dbReference>
<keyword evidence="4" id="KW-1185">Reference proteome</keyword>
<comment type="caution">
    <text evidence="3">The sequence shown here is derived from an EMBL/GenBank/DDBJ whole genome shotgun (WGS) entry which is preliminary data.</text>
</comment>
<proteinExistence type="inferred from homology"/>